<feature type="transmembrane region" description="Helical" evidence="2">
    <location>
        <begin position="140"/>
        <end position="161"/>
    </location>
</feature>
<organism evidence="3 4">
    <name type="scientific">Tetranychus urticae</name>
    <name type="common">Two-spotted spider mite</name>
    <dbReference type="NCBI Taxonomy" id="32264"/>
    <lineage>
        <taxon>Eukaryota</taxon>
        <taxon>Metazoa</taxon>
        <taxon>Ecdysozoa</taxon>
        <taxon>Arthropoda</taxon>
        <taxon>Chelicerata</taxon>
        <taxon>Arachnida</taxon>
        <taxon>Acari</taxon>
        <taxon>Acariformes</taxon>
        <taxon>Trombidiformes</taxon>
        <taxon>Prostigmata</taxon>
        <taxon>Eleutherengona</taxon>
        <taxon>Raphignathae</taxon>
        <taxon>Tetranychoidea</taxon>
        <taxon>Tetranychidae</taxon>
        <taxon>Tetranychus</taxon>
    </lineage>
</organism>
<dbReference type="STRING" id="32264.T1K030"/>
<evidence type="ECO:0008006" key="5">
    <source>
        <dbReference type="Google" id="ProtNLM"/>
    </source>
</evidence>
<keyword evidence="4" id="KW-1185">Reference proteome</keyword>
<dbReference type="EnsemblMetazoa" id="tetur03g06220.1">
    <property type="protein sequence ID" value="tetur03g06220.1"/>
    <property type="gene ID" value="tetur03g06220"/>
</dbReference>
<evidence type="ECO:0000256" key="2">
    <source>
        <dbReference type="SAM" id="Phobius"/>
    </source>
</evidence>
<feature type="transmembrane region" description="Helical" evidence="2">
    <location>
        <begin position="230"/>
        <end position="251"/>
    </location>
</feature>
<evidence type="ECO:0000256" key="1">
    <source>
        <dbReference type="SAM" id="MobiDB-lite"/>
    </source>
</evidence>
<reference evidence="3" key="2">
    <citation type="submission" date="2015-06" db="UniProtKB">
        <authorList>
            <consortium name="EnsemblMetazoa"/>
        </authorList>
    </citation>
    <scope>IDENTIFICATION</scope>
</reference>
<feature type="transmembrane region" description="Helical" evidence="2">
    <location>
        <begin position="257"/>
        <end position="279"/>
    </location>
</feature>
<evidence type="ECO:0000313" key="3">
    <source>
        <dbReference type="EnsemblMetazoa" id="tetur03g06220.1"/>
    </source>
</evidence>
<evidence type="ECO:0000313" key="4">
    <source>
        <dbReference type="Proteomes" id="UP000015104"/>
    </source>
</evidence>
<feature type="transmembrane region" description="Helical" evidence="2">
    <location>
        <begin position="197"/>
        <end position="218"/>
    </location>
</feature>
<dbReference type="HOGENOM" id="CLU_035676_0_0_1"/>
<reference evidence="4" key="1">
    <citation type="submission" date="2011-08" db="EMBL/GenBank/DDBJ databases">
        <authorList>
            <person name="Rombauts S."/>
        </authorList>
    </citation>
    <scope>NUCLEOTIDE SEQUENCE</scope>
    <source>
        <strain evidence="4">London</strain>
    </source>
</reference>
<dbReference type="InterPro" id="IPR011701">
    <property type="entry name" value="MFS"/>
</dbReference>
<keyword evidence="2" id="KW-1133">Transmembrane helix</keyword>
<name>T1K030_TETUR</name>
<feature type="transmembrane region" description="Helical" evidence="2">
    <location>
        <begin position="414"/>
        <end position="440"/>
    </location>
</feature>
<feature type="transmembrane region" description="Helical" evidence="2">
    <location>
        <begin position="9"/>
        <end position="32"/>
    </location>
</feature>
<sequence>MKTPSWKKWLILIVGLMENLIFTGSILGWSALNYMLKEEGVFENLCDLPVNSDIHIPMIPSILQNYSTIEYLPFETHNLMPPSTQSSLITSSNVSSVFYTNQDLTDNSTRLSSIISSLSSTPTPSTLTITSKTCATQDRVLNLAFTVGTFFNGFTAFVWGFLLDKWGLRRVRLLINAFLTLGSILLCFTSRARSYLIFPSVILLCLGGVPLRIANMQIANLFPKQRSSVITFYSGAFSASAFTFVILKFMFDAGLSFYWTSFTLVLLSLAMLPATFFLLPSTVIKEDDLSGSKLALTFTGNRKYYEKNITGPVTLEKFRSLKSPSTGRKIPNKLSSGLPIPQRTTYEADNLAYVSHGSDDDSLGNLSHISTTSTVTTGATTPTSSVDGSPSLSASTVTPNPSVSPPPVPLKVSLFSLAFLLHQWWFSWLITYMIMYVGSMNLWLNRVTHDAVVAGNFTKIYGLIQILSLAIAPLAGFWMDYQVNQADLVADPLERKLKRINSGFWPMMFTTATLAGILACRFFNTPLAIYISILFITFLRSFLVAVASAFLRIRFPGDHFARLLGIMSTFGAIISLLQFPLFIWEASSPECALWVNLFNCVCTVLAFLNPLHLASRRLQKRLLEKEERQLILAQS</sequence>
<feature type="transmembrane region" description="Helical" evidence="2">
    <location>
        <begin position="593"/>
        <end position="611"/>
    </location>
</feature>
<dbReference type="InterPro" id="IPR027197">
    <property type="entry name" value="SLC43A3"/>
</dbReference>
<feature type="transmembrane region" description="Helical" evidence="2">
    <location>
        <begin position="563"/>
        <end position="581"/>
    </location>
</feature>
<feature type="transmembrane region" description="Helical" evidence="2">
    <location>
        <begin position="460"/>
        <end position="481"/>
    </location>
</feature>
<accession>T1K030</accession>
<feature type="compositionally biased region" description="Low complexity" evidence="1">
    <location>
        <begin position="373"/>
        <end position="385"/>
    </location>
</feature>
<dbReference type="Proteomes" id="UP000015104">
    <property type="component" value="Unassembled WGS sequence"/>
</dbReference>
<feature type="transmembrane region" description="Helical" evidence="2">
    <location>
        <begin position="530"/>
        <end position="551"/>
    </location>
</feature>
<dbReference type="EMBL" id="CAEY01001131">
    <property type="status" value="NOT_ANNOTATED_CDS"/>
    <property type="molecule type" value="Genomic_DNA"/>
</dbReference>
<protein>
    <recommendedName>
        <fullName evidence="5">Major facilitator superfamily (MFS) profile domain-containing protein</fullName>
    </recommendedName>
</protein>
<dbReference type="GO" id="GO:0022857">
    <property type="term" value="F:transmembrane transporter activity"/>
    <property type="evidence" value="ECO:0007669"/>
    <property type="project" value="InterPro"/>
</dbReference>
<proteinExistence type="predicted"/>
<feature type="transmembrane region" description="Helical" evidence="2">
    <location>
        <begin position="173"/>
        <end position="191"/>
    </location>
</feature>
<dbReference type="AlphaFoldDB" id="T1K030"/>
<dbReference type="InterPro" id="IPR036259">
    <property type="entry name" value="MFS_trans_sf"/>
</dbReference>
<keyword evidence="2" id="KW-0472">Membrane</keyword>
<dbReference type="PANTHER" id="PTHR20765">
    <property type="entry name" value="SOLUTE CARRIER FAMILY 43 MEMBER 3-RELATED"/>
    <property type="match status" value="1"/>
</dbReference>
<dbReference type="eggNOG" id="ENOG502RUIA">
    <property type="taxonomic scope" value="Eukaryota"/>
</dbReference>
<feature type="transmembrane region" description="Helical" evidence="2">
    <location>
        <begin position="502"/>
        <end position="524"/>
    </location>
</feature>
<dbReference type="Pfam" id="PF07690">
    <property type="entry name" value="MFS_1"/>
    <property type="match status" value="1"/>
</dbReference>
<dbReference type="Gene3D" id="1.20.1250.20">
    <property type="entry name" value="MFS general substrate transporter like domains"/>
    <property type="match status" value="1"/>
</dbReference>
<dbReference type="PANTHER" id="PTHR20765:SF1">
    <property type="entry name" value="EQUILIBRATIVE NUCLEOBASE TRANSPORTER 1"/>
    <property type="match status" value="1"/>
</dbReference>
<dbReference type="SUPFAM" id="SSF103473">
    <property type="entry name" value="MFS general substrate transporter"/>
    <property type="match status" value="1"/>
</dbReference>
<feature type="region of interest" description="Disordered" evidence="1">
    <location>
        <begin position="373"/>
        <end position="402"/>
    </location>
</feature>
<keyword evidence="2" id="KW-0812">Transmembrane</keyword>